<feature type="transmembrane region" description="Helical" evidence="5">
    <location>
        <begin position="20"/>
        <end position="44"/>
    </location>
</feature>
<keyword evidence="4 5" id="KW-0472">Membrane</keyword>
<keyword evidence="5" id="KW-1003">Cell membrane</keyword>
<feature type="transmembrane region" description="Helical" evidence="5">
    <location>
        <begin position="56"/>
        <end position="79"/>
    </location>
</feature>
<protein>
    <recommendedName>
        <fullName evidence="5">Probable membrane transporter protein</fullName>
    </recommendedName>
</protein>
<evidence type="ECO:0000256" key="1">
    <source>
        <dbReference type="ARBA" id="ARBA00004141"/>
    </source>
</evidence>
<evidence type="ECO:0000313" key="6">
    <source>
        <dbReference type="EMBL" id="RLP78490.1"/>
    </source>
</evidence>
<reference evidence="6 7" key="1">
    <citation type="submission" date="2018-10" db="EMBL/GenBank/DDBJ databases">
        <title>Xanthobacter tagetidis genome sequencing and assembly.</title>
        <authorList>
            <person name="Maclea K.S."/>
            <person name="Goen A.E."/>
            <person name="Fatima S.A."/>
        </authorList>
    </citation>
    <scope>NUCLEOTIDE SEQUENCE [LARGE SCALE GENOMIC DNA]</scope>
    <source>
        <strain evidence="6 7">ATCC 700314</strain>
    </source>
</reference>
<sequence length="278" mass="28005">MTTAPTAPIAPTVAPTPARLAAGFLAGLAIGGLGGLIGLGGAEIRLPVLIGLGFDALPAVILNKATSLVVVLCALPFRAAAVPVSTIADHWAILVTVLSGSLAGAYVGTHLASRFASRTLFRVICVLMVVTAALLFLGDEMPRHHALLAQPWRGMAGVAAGFAIGMVVSMMGVAGGELLVPTLVLLFGIDVKTAGSLSLVIALPTILVGFARIGADESLAVLKAQKVFLMALAGGSMLGSAIGGLMLGLVPASVILPLLAAMLVLAAAKIWHHASRLP</sequence>
<gene>
    <name evidence="6" type="ORF">D9R14_11860</name>
</gene>
<feature type="transmembrane region" description="Helical" evidence="5">
    <location>
        <begin position="194"/>
        <end position="215"/>
    </location>
</feature>
<dbReference type="PANTHER" id="PTHR43701:SF2">
    <property type="entry name" value="MEMBRANE TRANSPORTER PROTEIN YJNA-RELATED"/>
    <property type="match status" value="1"/>
</dbReference>
<dbReference type="OrthoDB" id="5366030at2"/>
<comment type="subcellular location">
    <subcellularLocation>
        <location evidence="5">Cell membrane</location>
        <topology evidence="5">Multi-pass membrane protein</topology>
    </subcellularLocation>
    <subcellularLocation>
        <location evidence="1">Membrane</location>
        <topology evidence="1">Multi-pass membrane protein</topology>
    </subcellularLocation>
</comment>
<feature type="transmembrane region" description="Helical" evidence="5">
    <location>
        <begin position="254"/>
        <end position="272"/>
    </location>
</feature>
<organism evidence="6 7">
    <name type="scientific">Xanthobacter tagetidis</name>
    <dbReference type="NCBI Taxonomy" id="60216"/>
    <lineage>
        <taxon>Bacteria</taxon>
        <taxon>Pseudomonadati</taxon>
        <taxon>Pseudomonadota</taxon>
        <taxon>Alphaproteobacteria</taxon>
        <taxon>Hyphomicrobiales</taxon>
        <taxon>Xanthobacteraceae</taxon>
        <taxon>Xanthobacter</taxon>
    </lineage>
</organism>
<evidence type="ECO:0000256" key="3">
    <source>
        <dbReference type="ARBA" id="ARBA00022989"/>
    </source>
</evidence>
<comment type="caution">
    <text evidence="6">The sequence shown here is derived from an EMBL/GenBank/DDBJ whole genome shotgun (WGS) entry which is preliminary data.</text>
</comment>
<accession>A0A3L7AFH3</accession>
<dbReference type="Pfam" id="PF01925">
    <property type="entry name" value="TauE"/>
    <property type="match status" value="1"/>
</dbReference>
<evidence type="ECO:0000313" key="7">
    <source>
        <dbReference type="Proteomes" id="UP000269692"/>
    </source>
</evidence>
<comment type="similarity">
    <text evidence="5">Belongs to the 4-toluene sulfonate uptake permease (TSUP) (TC 2.A.102) family.</text>
</comment>
<dbReference type="EMBL" id="RCTF01000008">
    <property type="protein sequence ID" value="RLP78490.1"/>
    <property type="molecule type" value="Genomic_DNA"/>
</dbReference>
<dbReference type="GO" id="GO:0005886">
    <property type="term" value="C:plasma membrane"/>
    <property type="evidence" value="ECO:0007669"/>
    <property type="project" value="UniProtKB-SubCell"/>
</dbReference>
<feature type="transmembrane region" description="Helical" evidence="5">
    <location>
        <begin position="120"/>
        <end position="138"/>
    </location>
</feature>
<dbReference type="AlphaFoldDB" id="A0A3L7AFH3"/>
<evidence type="ECO:0000256" key="2">
    <source>
        <dbReference type="ARBA" id="ARBA00022692"/>
    </source>
</evidence>
<evidence type="ECO:0000256" key="5">
    <source>
        <dbReference type="RuleBase" id="RU363041"/>
    </source>
</evidence>
<feature type="transmembrane region" description="Helical" evidence="5">
    <location>
        <begin position="158"/>
        <end position="187"/>
    </location>
</feature>
<dbReference type="RefSeq" id="WP_121623542.1">
    <property type="nucleotide sequence ID" value="NZ_JACIIW010000001.1"/>
</dbReference>
<dbReference type="Proteomes" id="UP000269692">
    <property type="component" value="Unassembled WGS sequence"/>
</dbReference>
<name>A0A3L7AFH3_9HYPH</name>
<keyword evidence="7" id="KW-1185">Reference proteome</keyword>
<proteinExistence type="inferred from homology"/>
<dbReference type="InterPro" id="IPR051598">
    <property type="entry name" value="TSUP/Inactive_protease-like"/>
</dbReference>
<dbReference type="PANTHER" id="PTHR43701">
    <property type="entry name" value="MEMBRANE TRANSPORTER PROTEIN MJ0441-RELATED"/>
    <property type="match status" value="1"/>
</dbReference>
<evidence type="ECO:0000256" key="4">
    <source>
        <dbReference type="ARBA" id="ARBA00023136"/>
    </source>
</evidence>
<keyword evidence="2 5" id="KW-0812">Transmembrane</keyword>
<keyword evidence="3 5" id="KW-1133">Transmembrane helix</keyword>
<dbReference type="InterPro" id="IPR002781">
    <property type="entry name" value="TM_pro_TauE-like"/>
</dbReference>
<feature type="transmembrane region" description="Helical" evidence="5">
    <location>
        <begin position="91"/>
        <end position="108"/>
    </location>
</feature>